<feature type="region of interest" description="Disordered" evidence="7">
    <location>
        <begin position="281"/>
        <end position="324"/>
    </location>
</feature>
<dbReference type="Proteomes" id="UP001155901">
    <property type="component" value="Unassembled WGS sequence"/>
</dbReference>
<reference evidence="10" key="1">
    <citation type="submission" date="2021-07" db="EMBL/GenBank/DDBJ databases">
        <title>Characterization of violacein-producing bacteria and related species.</title>
        <authorList>
            <person name="Wilson H.S."/>
            <person name="De Leon M.E."/>
        </authorList>
    </citation>
    <scope>NUCLEOTIDE SEQUENCE</scope>
    <source>
        <strain evidence="10">HSC-15S17</strain>
    </source>
</reference>
<organism evidence="10 12">
    <name type="scientific">Duganella violaceipulchra</name>
    <dbReference type="NCBI Taxonomy" id="2849652"/>
    <lineage>
        <taxon>Bacteria</taxon>
        <taxon>Pseudomonadati</taxon>
        <taxon>Pseudomonadota</taxon>
        <taxon>Betaproteobacteria</taxon>
        <taxon>Burkholderiales</taxon>
        <taxon>Oxalobacteraceae</taxon>
        <taxon>Telluria group</taxon>
        <taxon>Duganella</taxon>
    </lineage>
</organism>
<evidence type="ECO:0000256" key="5">
    <source>
        <dbReference type="ARBA" id="ARBA00023110"/>
    </source>
</evidence>
<evidence type="ECO:0000313" key="10">
    <source>
        <dbReference type="EMBL" id="MBV6319957.1"/>
    </source>
</evidence>
<sequence length="324" mass="34367">MNHTATVRFGRGAIYLAVVVALGLVGCGNSKEKKPGQTLVSVNGEEITILQLNEELARANVPVAQQAAARKQLIESLVDRQLLLNQAAKDKTDRDPKVVQAIERAKALIVAQSYLQKQVGAVARPTKAEIGEYFDKHADLFAHRKTLDMRQLVVASADMNDAAKAAIDASKSLDELAGWFDTHGVKYARAQSVRSSADLPPELAAKLLAMPKGERFIVREGDRSIIASISEVRETPVTLEASSNQIEQFLYNKKIKDASDAEIARLRAAAKIDYVNPADQPGAKAAPAAATPPGAASAAPALAPAAAPATPAEDINARGVAGLK</sequence>
<dbReference type="PANTHER" id="PTHR47245:SF1">
    <property type="entry name" value="FOLDASE PROTEIN PRSA"/>
    <property type="match status" value="1"/>
</dbReference>
<keyword evidence="8" id="KW-1133">Transmembrane helix</keyword>
<dbReference type="Proteomes" id="UP001162889">
    <property type="component" value="Unassembled WGS sequence"/>
</dbReference>
<dbReference type="AlphaFoldDB" id="A0AA41H3I3"/>
<evidence type="ECO:0000256" key="2">
    <source>
        <dbReference type="ARBA" id="ARBA00007656"/>
    </source>
</evidence>
<evidence type="ECO:0000259" key="9">
    <source>
        <dbReference type="Pfam" id="PF13145"/>
    </source>
</evidence>
<reference evidence="11" key="2">
    <citation type="submission" date="2022-03" db="EMBL/GenBank/DDBJ databases">
        <title>Genome Encyclopedia of Bacteria and Archaea VI: Functional Genomics of Type Strains.</title>
        <authorList>
            <person name="Whitman W."/>
        </authorList>
    </citation>
    <scope>NUCLEOTIDE SEQUENCE</scope>
    <source>
        <strain evidence="11">HSC-15S17</strain>
    </source>
</reference>
<dbReference type="EC" id="5.2.1.8" evidence="3"/>
<comment type="caution">
    <text evidence="10">The sequence shown here is derived from an EMBL/GenBank/DDBJ whole genome shotgun (WGS) entry which is preliminary data.</text>
</comment>
<dbReference type="Pfam" id="PF13145">
    <property type="entry name" value="Rotamase_2"/>
    <property type="match status" value="1"/>
</dbReference>
<keyword evidence="5" id="KW-0697">Rotamase</keyword>
<dbReference type="Pfam" id="PF13624">
    <property type="entry name" value="SurA_N_3"/>
    <property type="match status" value="1"/>
</dbReference>
<evidence type="ECO:0000256" key="6">
    <source>
        <dbReference type="ARBA" id="ARBA00023235"/>
    </source>
</evidence>
<accession>A0AA41H3I3</accession>
<dbReference type="NCBIfam" id="TIGR02925">
    <property type="entry name" value="cis_trans_EpsD"/>
    <property type="match status" value="1"/>
</dbReference>
<keyword evidence="13" id="KW-1185">Reference proteome</keyword>
<comment type="catalytic activity">
    <reaction evidence="1">
        <text>[protein]-peptidylproline (omega=180) = [protein]-peptidylproline (omega=0)</text>
        <dbReference type="Rhea" id="RHEA:16237"/>
        <dbReference type="Rhea" id="RHEA-COMP:10747"/>
        <dbReference type="Rhea" id="RHEA-COMP:10748"/>
        <dbReference type="ChEBI" id="CHEBI:83833"/>
        <dbReference type="ChEBI" id="CHEBI:83834"/>
        <dbReference type="EC" id="5.2.1.8"/>
    </reaction>
</comment>
<dbReference type="InterPro" id="IPR050245">
    <property type="entry name" value="PrsA_foldase"/>
</dbReference>
<dbReference type="PANTHER" id="PTHR47245">
    <property type="entry name" value="PEPTIDYLPROLYL ISOMERASE"/>
    <property type="match status" value="1"/>
</dbReference>
<keyword evidence="4" id="KW-0732">Signal</keyword>
<proteinExistence type="inferred from homology"/>
<feature type="transmembrane region" description="Helical" evidence="8">
    <location>
        <begin position="12"/>
        <end position="29"/>
    </location>
</feature>
<protein>
    <recommendedName>
        <fullName evidence="3">peptidylprolyl isomerase</fullName>
        <ecNumber evidence="3">5.2.1.8</ecNumber>
    </recommendedName>
</protein>
<evidence type="ECO:0000313" key="12">
    <source>
        <dbReference type="Proteomes" id="UP001155901"/>
    </source>
</evidence>
<dbReference type="EMBL" id="JAHTGR010000002">
    <property type="protein sequence ID" value="MBV6319957.1"/>
    <property type="molecule type" value="Genomic_DNA"/>
</dbReference>
<dbReference type="GO" id="GO:0003755">
    <property type="term" value="F:peptidyl-prolyl cis-trans isomerase activity"/>
    <property type="evidence" value="ECO:0007669"/>
    <property type="project" value="UniProtKB-KW"/>
</dbReference>
<keyword evidence="8" id="KW-0472">Membrane</keyword>
<evidence type="ECO:0000256" key="1">
    <source>
        <dbReference type="ARBA" id="ARBA00000971"/>
    </source>
</evidence>
<comment type="similarity">
    <text evidence="2">Belongs to the PpiC/parvulin rotamase family.</text>
</comment>
<evidence type="ECO:0000313" key="11">
    <source>
        <dbReference type="EMBL" id="MCP2010321.1"/>
    </source>
</evidence>
<gene>
    <name evidence="10" type="ORF">KVP70_03340</name>
    <name evidence="11" type="ORF">L1274_004061</name>
</gene>
<evidence type="ECO:0000256" key="7">
    <source>
        <dbReference type="SAM" id="MobiDB-lite"/>
    </source>
</evidence>
<dbReference type="InterPro" id="IPR014274">
    <property type="entry name" value="PPIase_EpsD"/>
</dbReference>
<evidence type="ECO:0000256" key="3">
    <source>
        <dbReference type="ARBA" id="ARBA00013194"/>
    </source>
</evidence>
<keyword evidence="8" id="KW-0812">Transmembrane</keyword>
<name>A0AA41H3I3_9BURK</name>
<evidence type="ECO:0000256" key="4">
    <source>
        <dbReference type="ARBA" id="ARBA00022729"/>
    </source>
</evidence>
<keyword evidence="6 10" id="KW-0413">Isomerase</keyword>
<evidence type="ECO:0000313" key="13">
    <source>
        <dbReference type="Proteomes" id="UP001162889"/>
    </source>
</evidence>
<feature type="compositionally biased region" description="Low complexity" evidence="7">
    <location>
        <begin position="281"/>
        <end position="312"/>
    </location>
</feature>
<dbReference type="InterPro" id="IPR000297">
    <property type="entry name" value="PPIase_PpiC"/>
</dbReference>
<dbReference type="EMBL" id="JALJZU010000008">
    <property type="protein sequence ID" value="MCP2010321.1"/>
    <property type="molecule type" value="Genomic_DNA"/>
</dbReference>
<feature type="domain" description="PpiC" evidence="9">
    <location>
        <begin position="125"/>
        <end position="240"/>
    </location>
</feature>
<dbReference type="RefSeq" id="WP_217940632.1">
    <property type="nucleotide sequence ID" value="NZ_JAHTGR010000002.1"/>
</dbReference>
<evidence type="ECO:0000256" key="8">
    <source>
        <dbReference type="SAM" id="Phobius"/>
    </source>
</evidence>